<reference evidence="3" key="1">
    <citation type="submission" date="2017-03" db="EMBL/GenBank/DDBJ databases">
        <title>Genomes of endolithic fungi from Antarctica.</title>
        <authorList>
            <person name="Coleine C."/>
            <person name="Masonjones S."/>
            <person name="Stajich J.E."/>
        </authorList>
    </citation>
    <scope>NUCLEOTIDE SEQUENCE [LARGE SCALE GENOMIC DNA]</scope>
    <source>
        <strain evidence="3">CCFEE 5527</strain>
    </source>
</reference>
<name>A0A1V8SK06_9PEZI</name>
<accession>A0A1V8SK06</accession>
<dbReference type="AlphaFoldDB" id="A0A1V8SK06"/>
<dbReference type="Pfam" id="PF21858">
    <property type="entry name" value="DUF6914"/>
    <property type="match status" value="1"/>
</dbReference>
<sequence>MPTPTRPSYRRALSSYTSKNKPRLYIAIYQRGGGTTNTPTSSSFCDSYHWALIVGPPTSGREDPGTRYHFSHSSSLSKHTSPPAAGLLRRESTHTFLYSSDDLVEAPAARTALLCRVSVAKVIDTAAVEATLRTLGPGNEADASTYTCFSWVQEAFVKLHEAGSLKSYFDGSDWREVEKICRDYVREKRQQGRFIEGDIGQWDNSEVATYCAWQYRETTA</sequence>
<proteinExistence type="predicted"/>
<evidence type="ECO:0000256" key="1">
    <source>
        <dbReference type="SAM" id="MobiDB-lite"/>
    </source>
</evidence>
<evidence type="ECO:0000313" key="3">
    <source>
        <dbReference type="Proteomes" id="UP000192596"/>
    </source>
</evidence>
<keyword evidence="3" id="KW-1185">Reference proteome</keyword>
<dbReference type="InterPro" id="IPR054208">
    <property type="entry name" value="DUF6914"/>
</dbReference>
<comment type="caution">
    <text evidence="2">The sequence shown here is derived from an EMBL/GenBank/DDBJ whole genome shotgun (WGS) entry which is preliminary data.</text>
</comment>
<dbReference type="EMBL" id="NAJO01000040">
    <property type="protein sequence ID" value="OQN99409.1"/>
    <property type="molecule type" value="Genomic_DNA"/>
</dbReference>
<feature type="compositionally biased region" description="Low complexity" evidence="1">
    <location>
        <begin position="71"/>
        <end position="81"/>
    </location>
</feature>
<dbReference type="OrthoDB" id="2679825at2759"/>
<gene>
    <name evidence="2" type="ORF">B0A48_14386</name>
</gene>
<evidence type="ECO:0000313" key="2">
    <source>
        <dbReference type="EMBL" id="OQN99409.1"/>
    </source>
</evidence>
<organism evidence="2 3">
    <name type="scientific">Cryoendolithus antarcticus</name>
    <dbReference type="NCBI Taxonomy" id="1507870"/>
    <lineage>
        <taxon>Eukaryota</taxon>
        <taxon>Fungi</taxon>
        <taxon>Dikarya</taxon>
        <taxon>Ascomycota</taxon>
        <taxon>Pezizomycotina</taxon>
        <taxon>Dothideomycetes</taxon>
        <taxon>Dothideomycetidae</taxon>
        <taxon>Cladosporiales</taxon>
        <taxon>Cladosporiaceae</taxon>
        <taxon>Cryoendolithus</taxon>
    </lineage>
</organism>
<dbReference type="InParanoid" id="A0A1V8SK06"/>
<protein>
    <submittedName>
        <fullName evidence="2">Uncharacterized protein</fullName>
    </submittedName>
</protein>
<dbReference type="Proteomes" id="UP000192596">
    <property type="component" value="Unassembled WGS sequence"/>
</dbReference>
<feature type="region of interest" description="Disordered" evidence="1">
    <location>
        <begin position="59"/>
        <end position="84"/>
    </location>
</feature>